<dbReference type="OrthoDB" id="6746837at2759"/>
<name>A0A1W4XVJ7_AGRPL</name>
<evidence type="ECO:0000313" key="1">
    <source>
        <dbReference type="Proteomes" id="UP000192223"/>
    </source>
</evidence>
<organism evidence="1 2">
    <name type="scientific">Agrilus planipennis</name>
    <name type="common">Emerald ash borer</name>
    <name type="synonym">Agrilus marcopoli</name>
    <dbReference type="NCBI Taxonomy" id="224129"/>
    <lineage>
        <taxon>Eukaryota</taxon>
        <taxon>Metazoa</taxon>
        <taxon>Ecdysozoa</taxon>
        <taxon>Arthropoda</taxon>
        <taxon>Hexapoda</taxon>
        <taxon>Insecta</taxon>
        <taxon>Pterygota</taxon>
        <taxon>Neoptera</taxon>
        <taxon>Endopterygota</taxon>
        <taxon>Coleoptera</taxon>
        <taxon>Polyphaga</taxon>
        <taxon>Elateriformia</taxon>
        <taxon>Buprestoidea</taxon>
        <taxon>Buprestidae</taxon>
        <taxon>Agrilinae</taxon>
        <taxon>Agrilus</taxon>
    </lineage>
</organism>
<keyword evidence="1" id="KW-1185">Reference proteome</keyword>
<proteinExistence type="predicted"/>
<gene>
    <name evidence="2" type="primary">LOC108744959</name>
</gene>
<accession>A0A1W4XVJ7</accession>
<dbReference type="InParanoid" id="A0A1W4XVJ7"/>
<evidence type="ECO:0000313" key="2">
    <source>
        <dbReference type="RefSeq" id="XP_018336455.1"/>
    </source>
</evidence>
<dbReference type="GeneID" id="108744959"/>
<reference evidence="2" key="1">
    <citation type="submission" date="2025-08" db="UniProtKB">
        <authorList>
            <consortium name="RefSeq"/>
        </authorList>
    </citation>
    <scope>IDENTIFICATION</scope>
    <source>
        <tissue evidence="2">Entire body</tissue>
    </source>
</reference>
<dbReference type="KEGG" id="apln:108744959"/>
<sequence>MFVWLRKKFANFEEEDKQQHLQISLNKINQDSAPDSLVLEGNKRSQLMQKLTMEVAKRNNENETVLKTNPSGDARRRRINMSSSSTAKSVGNKGDTTILKISNNNDDDATNVLPAVEEIYQYERKLQKLVKENEHKKKEEKQQKPSAVMESITKLQDDEIKELFKRKFREQMIKNNEKHNDRPDDNTIAADDVTTENTETATDIGGKPPDSTTRIWKGVELKESVSREYSTSFGRITLRDSDLPKYIRETTDTSLDLTKRKASILSDQVNKMKYGMEKLNSVLNSNYTEKYKKDIDFLIANIAPHIQKWEKEKEIRKSKLMAIPEQKEVPTVP</sequence>
<dbReference type="Proteomes" id="UP000192223">
    <property type="component" value="Unplaced"/>
</dbReference>
<protein>
    <submittedName>
        <fullName evidence="2">Uncharacterized protein LOC108744959</fullName>
    </submittedName>
</protein>
<dbReference type="RefSeq" id="XP_018336455.1">
    <property type="nucleotide sequence ID" value="XM_018480953.2"/>
</dbReference>
<dbReference type="AlphaFoldDB" id="A0A1W4XVJ7"/>